<keyword evidence="3" id="KW-1185">Reference proteome</keyword>
<dbReference type="PANTHER" id="PTHR21325:SF31">
    <property type="entry name" value="GH22081P-RELATED"/>
    <property type="match status" value="1"/>
</dbReference>
<gene>
    <name evidence="2" type="ORF">DB88DRAFT_443571</name>
</gene>
<dbReference type="InterPro" id="IPR035547">
    <property type="entry name" value="Phospholipase_B"/>
</dbReference>
<dbReference type="Gene3D" id="3.40.50.1110">
    <property type="entry name" value="SGNH hydrolase"/>
    <property type="match status" value="1"/>
</dbReference>
<name>A0AAD9CS76_PAPLA</name>
<feature type="signal peptide" evidence="1">
    <location>
        <begin position="1"/>
        <end position="15"/>
    </location>
</feature>
<reference evidence="2" key="1">
    <citation type="submission" date="2023-02" db="EMBL/GenBank/DDBJ databases">
        <title>Identification and recombinant expression of a fungal hydrolase from Papiliotrema laurentii that hydrolyzes apple cutin and clears colloidal polyester polyurethane.</title>
        <authorList>
            <consortium name="DOE Joint Genome Institute"/>
            <person name="Roman V.A."/>
            <person name="Bojanowski C."/>
            <person name="Crable B.R."/>
            <person name="Wagner D.N."/>
            <person name="Hung C.S."/>
            <person name="Nadeau L.J."/>
            <person name="Schratz L."/>
            <person name="Haridas S."/>
            <person name="Pangilinan J."/>
            <person name="Lipzen A."/>
            <person name="Na H."/>
            <person name="Yan M."/>
            <person name="Ng V."/>
            <person name="Grigoriev I.V."/>
            <person name="Spatafora J.W."/>
            <person name="Barlow D."/>
            <person name="Biffinger J."/>
            <person name="Kelley-Loughnane N."/>
            <person name="Varaljay V.A."/>
            <person name="Crookes-Goodson W.J."/>
        </authorList>
    </citation>
    <scope>NUCLEOTIDE SEQUENCE</scope>
    <source>
        <strain evidence="2">5307AH</strain>
    </source>
</reference>
<dbReference type="GO" id="GO:0004620">
    <property type="term" value="F:phospholipase activity"/>
    <property type="evidence" value="ECO:0007669"/>
    <property type="project" value="InterPro"/>
</dbReference>
<evidence type="ECO:0008006" key="4">
    <source>
        <dbReference type="Google" id="ProtNLM"/>
    </source>
</evidence>
<accession>A0AAD9CS76</accession>
<dbReference type="SUPFAM" id="SSF52266">
    <property type="entry name" value="SGNH hydrolase"/>
    <property type="match status" value="1"/>
</dbReference>
<dbReference type="InterPro" id="IPR036514">
    <property type="entry name" value="SGNH_hydro_sf"/>
</dbReference>
<dbReference type="GO" id="GO:0006644">
    <property type="term" value="P:phospholipid metabolic process"/>
    <property type="evidence" value="ECO:0007669"/>
    <property type="project" value="TreeGrafter"/>
</dbReference>
<dbReference type="AlphaFoldDB" id="A0AAD9CS76"/>
<dbReference type="CDD" id="cd01824">
    <property type="entry name" value="Phospholipase_B_like"/>
    <property type="match status" value="1"/>
</dbReference>
<dbReference type="Proteomes" id="UP001182556">
    <property type="component" value="Unassembled WGS sequence"/>
</dbReference>
<keyword evidence="1" id="KW-0732">Signal</keyword>
<dbReference type="InterPro" id="IPR038885">
    <property type="entry name" value="PLB1"/>
</dbReference>
<proteinExistence type="predicted"/>
<evidence type="ECO:0000313" key="3">
    <source>
        <dbReference type="Proteomes" id="UP001182556"/>
    </source>
</evidence>
<comment type="caution">
    <text evidence="2">The sequence shown here is derived from an EMBL/GenBank/DDBJ whole genome shotgun (WGS) entry which is preliminary data.</text>
</comment>
<sequence>MKALKSLLWLLGVTGYPAPPQTISDIPGTFVPFDRLSTCPQLPPRTHPPASVRDLRPDDISVVMAMGDSITAGFLARSPGFFETHRTDETQEPLISVPVAREYRGLSYPIGGDDGAITVPNILGHWSKNLTGMSRGHHPLLACIGGWCAWRYDDGLNAAISGSTSQNLVAQARDYLIPTIKGMKIERAAWKLLNVGIGANDICAFCLSPNTSLPLVGTPEDFASGVRDAVELLRQRVPNMIVNIVGLLRVSLVYKLTLQDPYCRGPFLPPIPHLPMECSCAFLPGPAGDYTRAKMDELADLYDEALIQLVRDWAEENNSTFAATWQPGSAIDLERFPIEALSPVDCFHPSELAHQRVAAGFWNRLTRPVEEKALPVEWTDEVFVRCLEDDDRINIGV</sequence>
<protein>
    <recommendedName>
        <fullName evidence="4">SGNH hydrolase-type esterase domain-containing protein</fullName>
    </recommendedName>
</protein>
<dbReference type="Pfam" id="PF00657">
    <property type="entry name" value="Lipase_GDSL"/>
    <property type="match status" value="1"/>
</dbReference>
<feature type="chain" id="PRO_5042110676" description="SGNH hydrolase-type esterase domain-containing protein" evidence="1">
    <location>
        <begin position="16"/>
        <end position="397"/>
    </location>
</feature>
<organism evidence="2 3">
    <name type="scientific">Papiliotrema laurentii</name>
    <name type="common">Cryptococcus laurentii</name>
    <dbReference type="NCBI Taxonomy" id="5418"/>
    <lineage>
        <taxon>Eukaryota</taxon>
        <taxon>Fungi</taxon>
        <taxon>Dikarya</taxon>
        <taxon>Basidiomycota</taxon>
        <taxon>Agaricomycotina</taxon>
        <taxon>Tremellomycetes</taxon>
        <taxon>Tremellales</taxon>
        <taxon>Rhynchogastremaceae</taxon>
        <taxon>Papiliotrema</taxon>
    </lineage>
</organism>
<dbReference type="PANTHER" id="PTHR21325">
    <property type="entry name" value="PHOSPHOLIPASE B, PLB1"/>
    <property type="match status" value="1"/>
</dbReference>
<evidence type="ECO:0000313" key="2">
    <source>
        <dbReference type="EMBL" id="KAK1921212.1"/>
    </source>
</evidence>
<dbReference type="EMBL" id="JAODAN010000011">
    <property type="protein sequence ID" value="KAK1921212.1"/>
    <property type="molecule type" value="Genomic_DNA"/>
</dbReference>
<evidence type="ECO:0000256" key="1">
    <source>
        <dbReference type="SAM" id="SignalP"/>
    </source>
</evidence>
<dbReference type="InterPro" id="IPR001087">
    <property type="entry name" value="GDSL"/>
</dbReference>